<dbReference type="GO" id="GO:0016579">
    <property type="term" value="P:protein deubiquitination"/>
    <property type="evidence" value="ECO:0007669"/>
    <property type="project" value="InterPro"/>
</dbReference>
<organism evidence="14 15">
    <name type="scientific">Canis lupus familiaris</name>
    <name type="common">Dog</name>
    <name type="synonym">Canis familiaris</name>
    <dbReference type="NCBI Taxonomy" id="9615"/>
    <lineage>
        <taxon>Eukaryota</taxon>
        <taxon>Metazoa</taxon>
        <taxon>Chordata</taxon>
        <taxon>Craniata</taxon>
        <taxon>Vertebrata</taxon>
        <taxon>Euteleostomi</taxon>
        <taxon>Mammalia</taxon>
        <taxon>Eutheria</taxon>
        <taxon>Laurasiatheria</taxon>
        <taxon>Carnivora</taxon>
        <taxon>Caniformia</taxon>
        <taxon>Canidae</taxon>
        <taxon>Canis</taxon>
    </lineage>
</organism>
<evidence type="ECO:0000256" key="2">
    <source>
        <dbReference type="ARBA" id="ARBA00009085"/>
    </source>
</evidence>
<dbReference type="PROSITE" id="PS00973">
    <property type="entry name" value="USP_2"/>
    <property type="match status" value="1"/>
</dbReference>
<feature type="compositionally biased region" description="Polar residues" evidence="12">
    <location>
        <begin position="1208"/>
        <end position="1217"/>
    </location>
</feature>
<feature type="domain" description="USP" evidence="13">
    <location>
        <begin position="65"/>
        <end position="453"/>
    </location>
</feature>
<evidence type="ECO:0000256" key="7">
    <source>
        <dbReference type="ARBA" id="ARBA00022807"/>
    </source>
</evidence>
<dbReference type="FunFam" id="3.90.70.10:FF:000043">
    <property type="entry name" value="Ubiquitin carboxyl-terminal hydrolase 40"/>
    <property type="match status" value="1"/>
</dbReference>
<dbReference type="PROSITE" id="PS00972">
    <property type="entry name" value="USP_1"/>
    <property type="match status" value="1"/>
</dbReference>
<dbReference type="Gene3D" id="3.90.70.10">
    <property type="entry name" value="Cysteine proteinases"/>
    <property type="match status" value="3"/>
</dbReference>
<reference evidence="14" key="1">
    <citation type="submission" date="2019-03" db="EMBL/GenBank/DDBJ databases">
        <authorList>
            <person name="Warren W.C."/>
            <person name="Johnson G.S."/>
        </authorList>
    </citation>
    <scope>NUCLEOTIDE SEQUENCE [LARGE SCALE GENOMIC DNA]</scope>
    <source>
        <strain evidence="14">Basenji</strain>
    </source>
</reference>
<evidence type="ECO:0000313" key="14">
    <source>
        <dbReference type="Ensembl" id="ENSCAFP00030035693.1"/>
    </source>
</evidence>
<dbReference type="PANTHER" id="PTHR24006:SF842">
    <property type="entry name" value="UBIQUITIN CARBOXYL-TERMINAL HYDROLASE 40"/>
    <property type="match status" value="1"/>
</dbReference>
<feature type="compositionally biased region" description="Pro residues" evidence="12">
    <location>
        <begin position="1256"/>
        <end position="1285"/>
    </location>
</feature>
<sequence length="1342" mass="149180">MFVSNVGLGRLVGLGWRQALLSFTMFGDLFEEDYSTVSDYQYGREKKLKTKGLEPPAPREFTNLSGIRNQGGTCYLNSLLQTLHFTPEFREALFSLGPEELGSFEDKDKPDAKVRIIPLQLQRLFAQLLLLDQDAASTADLTDSFGWTSNEEDFLDLTVAVKNVSSLEDALWNMYVEEEVFDCDNLYHCGTCDKLVKAAKSAKLRKLPPFLTVSLLRFNFDFVKRERYKETSCYTFPLRINFKPFCEQSDTDDLEYVYELFSVIIHKGGCYGGHYHVYIKDVDHLGNWQFQEEKSKPGMNLKDLQNEEEIDDDPLIILKAILLQEESNLIPVDQLGQKLLKKIGMSWNKKYRKQYGPLRKFLQLHSQIFLLSPDESTVSLLKNGSLQAESHFPRSDQHIFKTLTSESPGLNDGTSCPHWFDINDSKVQPIKEKDIERQFQGKESAYMLFYRKSQLQRPPEARANPRYGVPCHLLNEMDAANIELQTKRAECDSIDNNFDLHLHLGPHYHFLNGALHPVVSQAESTWDLTFDKRKTLGDLRQSIFQLLEFWEGDMVLSVAKLVPAGLHVYQMLDGDDLTLCELEIADGEDLFVWNGVEVGGIQIPTGSDCEPLLLNVLHLATSSEGGKCQQLVESPHVFPSNAEVGAVLTALAVPVGVLFINTTDPAGEENWVAIPKEDLKKTFREQGLRDRSSVLVQDSSDDNSLLLKQGKWFTGMNEVNWLQVQNLCELGSEEKQVKISATVNTVVFDIRIKAIKELKLMKELAENSCLRPIDRNGKLLCPVPDSYTLKEAELKMGSSLGLCPGKAPTSSQLFLFFTVGSDVQPGTEMEIIVEETMSVRDCLQLMLGKSGLPGDRWHLRKMDWCYEAGEPLCEEDATLRELMICSGDTLLLIEGKLPPPGFLKVPLWWYQPGGSPGHWKNHQDQRNGAPSPGGVWRAAATQGAPGDLHGEVSLRYLGDLEISEEATVAELKSQAMTLFSSSGFVIPSPAFLRAWTVERKRLGRLLRINRQQLRDYKLGRKTEICLEPLQEEENLGPQDVVLRTRMRLPGERAYAPCVDLVWDTARGWTAGSLRQRVAHFCSLPMEKIEIAKYFPEKFEWLPISSWNQQFTKRKKKKKQDNLQGAPYYLKDGDTIGIKNVLLEDDGDFSTDADDLGRGTPRRPSRYDAAGAPRKPRWAPYRGSGARACPGAASLPPPPLAGSSLGPRSPQQVSTMSTRRAPQGPPPSPPPSSPLAAGLLPLPRSTGTFHLHVLGPGSPPVPASPCRPHGVPPSSLPAPHLSPPLPAEGGGGAPRCTCRRGPSRGATGSRTRTSGPGRSCPSPAHSSGDSAPDTEVPGAPAAG</sequence>
<keyword evidence="4" id="KW-0645">Protease</keyword>
<feature type="compositionally biased region" description="Polar residues" evidence="12">
    <location>
        <begin position="1305"/>
        <end position="1315"/>
    </location>
</feature>
<dbReference type="FunFam" id="3.90.70.10:FF:000101">
    <property type="entry name" value="Ubiquitin specific peptidase 40"/>
    <property type="match status" value="1"/>
</dbReference>
<evidence type="ECO:0000256" key="11">
    <source>
        <dbReference type="ARBA" id="ARBA00082203"/>
    </source>
</evidence>
<dbReference type="EC" id="3.4.19.12" evidence="3"/>
<comment type="similarity">
    <text evidence="2">Belongs to the peptidase C19 family.</text>
</comment>
<evidence type="ECO:0000256" key="4">
    <source>
        <dbReference type="ARBA" id="ARBA00022670"/>
    </source>
</evidence>
<evidence type="ECO:0000259" key="13">
    <source>
        <dbReference type="PROSITE" id="PS50235"/>
    </source>
</evidence>
<evidence type="ECO:0000256" key="9">
    <source>
        <dbReference type="ARBA" id="ARBA00075197"/>
    </source>
</evidence>
<evidence type="ECO:0000256" key="10">
    <source>
        <dbReference type="ARBA" id="ARBA00078954"/>
    </source>
</evidence>
<keyword evidence="6" id="KW-0378">Hydrolase</keyword>
<dbReference type="SUPFAM" id="SSF54001">
    <property type="entry name" value="Cysteine proteinases"/>
    <property type="match status" value="1"/>
</dbReference>
<evidence type="ECO:0000256" key="8">
    <source>
        <dbReference type="ARBA" id="ARBA00071622"/>
    </source>
</evidence>
<dbReference type="InterPro" id="IPR057763">
    <property type="entry name" value="UBL_USP40"/>
</dbReference>
<dbReference type="Proteomes" id="UP000694429">
    <property type="component" value="Chromosome 25"/>
</dbReference>
<proteinExistence type="inferred from homology"/>
<evidence type="ECO:0000256" key="3">
    <source>
        <dbReference type="ARBA" id="ARBA00012759"/>
    </source>
</evidence>
<dbReference type="InterPro" id="IPR001394">
    <property type="entry name" value="Peptidase_C19_UCH"/>
</dbReference>
<comment type="catalytic activity">
    <reaction evidence="1">
        <text>Thiol-dependent hydrolysis of ester, thioester, amide, peptide and isopeptide bonds formed by the C-terminal Gly of ubiquitin (a 76-residue protein attached to proteins as an intracellular targeting signal).</text>
        <dbReference type="EC" id="3.4.19.12"/>
    </reaction>
</comment>
<feature type="region of interest" description="Disordered" evidence="12">
    <location>
        <begin position="1146"/>
        <end position="1342"/>
    </location>
</feature>
<dbReference type="Pfam" id="PF25822">
    <property type="entry name" value="UBL_USP40"/>
    <property type="match status" value="1"/>
</dbReference>
<dbReference type="InterPro" id="IPR038765">
    <property type="entry name" value="Papain-like_cys_pep_sf"/>
</dbReference>
<name>A0A8C0P976_CANLF</name>
<keyword evidence="5" id="KW-0833">Ubl conjugation pathway</keyword>
<evidence type="ECO:0000256" key="5">
    <source>
        <dbReference type="ARBA" id="ARBA00022786"/>
    </source>
</evidence>
<feature type="compositionally biased region" description="Low complexity" evidence="12">
    <location>
        <begin position="1233"/>
        <end position="1244"/>
    </location>
</feature>
<protein>
    <recommendedName>
        <fullName evidence="8">Ubiquitin carboxyl-terminal hydrolase 40</fullName>
        <ecNumber evidence="3">3.4.19.12</ecNumber>
    </recommendedName>
    <alternativeName>
        <fullName evidence="11">Deubiquitinating enzyme 40</fullName>
    </alternativeName>
    <alternativeName>
        <fullName evidence="9">Ubiquitin thioesterase 40</fullName>
    </alternativeName>
    <alternativeName>
        <fullName evidence="10">Ubiquitin-specific-processing protease 40</fullName>
    </alternativeName>
</protein>
<feature type="compositionally biased region" description="Pro residues" evidence="12">
    <location>
        <begin position="1222"/>
        <end position="1232"/>
    </location>
</feature>
<dbReference type="PROSITE" id="PS50235">
    <property type="entry name" value="USP_3"/>
    <property type="match status" value="1"/>
</dbReference>
<evidence type="ECO:0000256" key="6">
    <source>
        <dbReference type="ARBA" id="ARBA00022801"/>
    </source>
</evidence>
<dbReference type="InterPro" id="IPR050164">
    <property type="entry name" value="Peptidase_C19"/>
</dbReference>
<evidence type="ECO:0000256" key="12">
    <source>
        <dbReference type="SAM" id="MobiDB-lite"/>
    </source>
</evidence>
<keyword evidence="7" id="KW-0788">Thiol protease</keyword>
<evidence type="ECO:0000313" key="15">
    <source>
        <dbReference type="Proteomes" id="UP000694429"/>
    </source>
</evidence>
<dbReference type="InterPro" id="IPR018200">
    <property type="entry name" value="USP_CS"/>
</dbReference>
<evidence type="ECO:0000256" key="1">
    <source>
        <dbReference type="ARBA" id="ARBA00000707"/>
    </source>
</evidence>
<dbReference type="Pfam" id="PF00443">
    <property type="entry name" value="UCH"/>
    <property type="match status" value="1"/>
</dbReference>
<accession>A0A8C0P976</accession>
<dbReference type="GO" id="GO:0004843">
    <property type="term" value="F:cysteine-type deubiquitinase activity"/>
    <property type="evidence" value="ECO:0007669"/>
    <property type="project" value="UniProtKB-EC"/>
</dbReference>
<dbReference type="PANTHER" id="PTHR24006">
    <property type="entry name" value="UBIQUITIN CARBOXYL-TERMINAL HYDROLASE"/>
    <property type="match status" value="1"/>
</dbReference>
<dbReference type="GO" id="GO:0006508">
    <property type="term" value="P:proteolysis"/>
    <property type="evidence" value="ECO:0007669"/>
    <property type="project" value="UniProtKB-KW"/>
</dbReference>
<dbReference type="Ensembl" id="ENSCAFT00030040898.1">
    <property type="protein sequence ID" value="ENSCAFP00030035693.1"/>
    <property type="gene ID" value="ENSCAFG00030022089.1"/>
</dbReference>
<reference evidence="14" key="2">
    <citation type="submission" date="2025-08" db="UniProtKB">
        <authorList>
            <consortium name="Ensembl"/>
        </authorList>
    </citation>
    <scope>IDENTIFICATION</scope>
</reference>
<dbReference type="InterPro" id="IPR028889">
    <property type="entry name" value="USP"/>
</dbReference>